<keyword evidence="3" id="KW-1185">Reference proteome</keyword>
<accession>A0A1T4TA39</accession>
<dbReference type="Proteomes" id="UP000190135">
    <property type="component" value="Unassembled WGS sequence"/>
</dbReference>
<dbReference type="Pfam" id="PF13358">
    <property type="entry name" value="DDE_3"/>
    <property type="match status" value="1"/>
</dbReference>
<proteinExistence type="predicted"/>
<dbReference type="InterPro" id="IPR038717">
    <property type="entry name" value="Tc1-like_DDE_dom"/>
</dbReference>
<evidence type="ECO:0000313" key="3">
    <source>
        <dbReference type="Proteomes" id="UP000190135"/>
    </source>
</evidence>
<dbReference type="InterPro" id="IPR036397">
    <property type="entry name" value="RNaseH_sf"/>
</dbReference>
<evidence type="ECO:0000259" key="1">
    <source>
        <dbReference type="Pfam" id="PF13358"/>
    </source>
</evidence>
<name>A0A1T4TA39_9HYPH</name>
<dbReference type="EMBL" id="FUXL01000022">
    <property type="protein sequence ID" value="SKA37354.1"/>
    <property type="molecule type" value="Genomic_DNA"/>
</dbReference>
<reference evidence="2 3" key="1">
    <citation type="submission" date="2017-02" db="EMBL/GenBank/DDBJ databases">
        <authorList>
            <person name="Peterson S.W."/>
        </authorList>
    </citation>
    <scope>NUCLEOTIDE SEQUENCE [LARGE SCALE GENOMIC DNA]</scope>
    <source>
        <strain evidence="2 3">USBA 369</strain>
    </source>
</reference>
<dbReference type="GO" id="GO:0003676">
    <property type="term" value="F:nucleic acid binding"/>
    <property type="evidence" value="ECO:0007669"/>
    <property type="project" value="InterPro"/>
</dbReference>
<dbReference type="AlphaFoldDB" id="A0A1T4TA39"/>
<evidence type="ECO:0000313" key="2">
    <source>
        <dbReference type="EMBL" id="SKA37354.1"/>
    </source>
</evidence>
<organism evidence="2 3">
    <name type="scientific">Consotaella salsifontis</name>
    <dbReference type="NCBI Taxonomy" id="1365950"/>
    <lineage>
        <taxon>Bacteria</taxon>
        <taxon>Pseudomonadati</taxon>
        <taxon>Pseudomonadota</taxon>
        <taxon>Alphaproteobacteria</taxon>
        <taxon>Hyphomicrobiales</taxon>
        <taxon>Aurantimonadaceae</taxon>
        <taxon>Consotaella</taxon>
    </lineage>
</organism>
<feature type="domain" description="Tc1-like transposase DDE" evidence="1">
    <location>
        <begin position="5"/>
        <end position="93"/>
    </location>
</feature>
<dbReference type="STRING" id="1365950.SAMN05428963_12219"/>
<gene>
    <name evidence="2" type="ORF">SAMN05428963_12219</name>
</gene>
<dbReference type="Gene3D" id="3.30.420.10">
    <property type="entry name" value="Ribonuclease H-like superfamily/Ribonuclease H"/>
    <property type="match status" value="1"/>
</dbReference>
<protein>
    <submittedName>
        <fullName evidence="2">Transposase</fullName>
    </submittedName>
</protein>
<sequence>MTGQSFALVLPFANKEMMNLYLAEFAKTIADDVHVVMVLDGAGWHGKAALNVPDNITLVSLPAYSPELNPVERLWLYLKETCLSLRVFADQAAIIDACCQAWNRATEDIERIISLCNYPWIKAVSS</sequence>